<dbReference type="RefSeq" id="WP_190447415.1">
    <property type="nucleotide sequence ID" value="NZ_JAMPKK010000001.1"/>
</dbReference>
<name>A0ABV0JHT6_9CYAN</name>
<dbReference type="SUPFAM" id="SSF48452">
    <property type="entry name" value="TPR-like"/>
    <property type="match status" value="1"/>
</dbReference>
<evidence type="ECO:0000256" key="1">
    <source>
        <dbReference type="PROSITE-ProRule" id="PRU00339"/>
    </source>
</evidence>
<dbReference type="InterPro" id="IPR019734">
    <property type="entry name" value="TPR_rpt"/>
</dbReference>
<keyword evidence="1" id="KW-0802">TPR repeat</keyword>
<evidence type="ECO:0000313" key="2">
    <source>
        <dbReference type="EMBL" id="MEP0862966.1"/>
    </source>
</evidence>
<keyword evidence="3" id="KW-1185">Reference proteome</keyword>
<dbReference type="Proteomes" id="UP001442494">
    <property type="component" value="Unassembled WGS sequence"/>
</dbReference>
<organism evidence="2 3">
    <name type="scientific">Funiculus sociatus GB2-A5</name>
    <dbReference type="NCBI Taxonomy" id="2933946"/>
    <lineage>
        <taxon>Bacteria</taxon>
        <taxon>Bacillati</taxon>
        <taxon>Cyanobacteriota</taxon>
        <taxon>Cyanophyceae</taxon>
        <taxon>Coleofasciculales</taxon>
        <taxon>Coleofasciculaceae</taxon>
        <taxon>Funiculus</taxon>
    </lineage>
</organism>
<gene>
    <name evidence="2" type="ORF">NDI37_00530</name>
</gene>
<comment type="caution">
    <text evidence="2">The sequence shown here is derived from an EMBL/GenBank/DDBJ whole genome shotgun (WGS) entry which is preliminary data.</text>
</comment>
<evidence type="ECO:0000313" key="3">
    <source>
        <dbReference type="Proteomes" id="UP001442494"/>
    </source>
</evidence>
<dbReference type="InterPro" id="IPR011990">
    <property type="entry name" value="TPR-like_helical_dom_sf"/>
</dbReference>
<reference evidence="2 3" key="1">
    <citation type="submission" date="2022-04" db="EMBL/GenBank/DDBJ databases">
        <title>Positive selection, recombination, and allopatry shape intraspecific diversity of widespread and dominant cyanobacteria.</title>
        <authorList>
            <person name="Wei J."/>
            <person name="Shu W."/>
            <person name="Hu C."/>
        </authorList>
    </citation>
    <scope>NUCLEOTIDE SEQUENCE [LARGE SCALE GENOMIC DNA]</scope>
    <source>
        <strain evidence="2 3">GB2-A5</strain>
    </source>
</reference>
<dbReference type="PROSITE" id="PS50005">
    <property type="entry name" value="TPR"/>
    <property type="match status" value="1"/>
</dbReference>
<feature type="repeat" description="TPR" evidence="1">
    <location>
        <begin position="32"/>
        <end position="65"/>
    </location>
</feature>
<sequence>MPHSSITQMGHKWVGLRWRRLFRVGTWSYKNTTYYSDRGNVLYNQNKLEEAIASSPQATQLDPNNSRAYNNLLRSDRCLSSSFKFTRYARSTSCFGSQ</sequence>
<dbReference type="Pfam" id="PF13414">
    <property type="entry name" value="TPR_11"/>
    <property type="match status" value="1"/>
</dbReference>
<dbReference type="Gene3D" id="1.25.40.10">
    <property type="entry name" value="Tetratricopeptide repeat domain"/>
    <property type="match status" value="1"/>
</dbReference>
<dbReference type="EMBL" id="JAMPKK010000001">
    <property type="protein sequence ID" value="MEP0862966.1"/>
    <property type="molecule type" value="Genomic_DNA"/>
</dbReference>
<accession>A0ABV0JHT6</accession>
<proteinExistence type="predicted"/>
<protein>
    <submittedName>
        <fullName evidence="2">Tetratricopeptide repeat protein</fullName>
    </submittedName>
</protein>